<evidence type="ECO:0000256" key="1">
    <source>
        <dbReference type="ARBA" id="ARBA00022737"/>
    </source>
</evidence>
<keyword evidence="3" id="KW-0732">Signal</keyword>
<evidence type="ECO:0000256" key="3">
    <source>
        <dbReference type="SAM" id="SignalP"/>
    </source>
</evidence>
<reference evidence="7" key="1">
    <citation type="journal article" date="2017" name="bioRxiv">
        <title>Comparative analysis of the genomes of Stylophora pistillata and Acropora digitifera provides evidence for extensive differences between species of corals.</title>
        <authorList>
            <person name="Voolstra C.R."/>
            <person name="Li Y."/>
            <person name="Liew Y.J."/>
            <person name="Baumgarten S."/>
            <person name="Zoccola D."/>
            <person name="Flot J.-F."/>
            <person name="Tambutte S."/>
            <person name="Allemand D."/>
            <person name="Aranda M."/>
        </authorList>
    </citation>
    <scope>NUCLEOTIDE SEQUENCE [LARGE SCALE GENOMIC DNA]</scope>
</reference>
<dbReference type="SMART" id="SM00408">
    <property type="entry name" value="IGc2"/>
    <property type="match status" value="4"/>
</dbReference>
<dbReference type="SUPFAM" id="SSF49265">
    <property type="entry name" value="Fibronectin type III"/>
    <property type="match status" value="1"/>
</dbReference>
<protein>
    <submittedName>
        <fullName evidence="6">Neural cell adhesion molecule 2</fullName>
    </submittedName>
</protein>
<evidence type="ECO:0000313" key="6">
    <source>
        <dbReference type="EMBL" id="PFX24083.1"/>
    </source>
</evidence>
<dbReference type="Gene3D" id="2.60.40.10">
    <property type="entry name" value="Immunoglobulins"/>
    <property type="match status" value="7"/>
</dbReference>
<dbReference type="SMART" id="SM00060">
    <property type="entry name" value="FN3"/>
    <property type="match status" value="2"/>
</dbReference>
<feature type="signal peptide" evidence="3">
    <location>
        <begin position="1"/>
        <end position="21"/>
    </location>
</feature>
<keyword evidence="7" id="KW-1185">Reference proteome</keyword>
<dbReference type="PROSITE" id="PS50853">
    <property type="entry name" value="FN3"/>
    <property type="match status" value="2"/>
</dbReference>
<comment type="caution">
    <text evidence="6">The sequence shown here is derived from an EMBL/GenBank/DDBJ whole genome shotgun (WGS) entry which is preliminary data.</text>
</comment>
<feature type="domain" description="Ig-like" evidence="4">
    <location>
        <begin position="201"/>
        <end position="286"/>
    </location>
</feature>
<proteinExistence type="predicted"/>
<dbReference type="Proteomes" id="UP000225706">
    <property type="component" value="Unassembled WGS sequence"/>
</dbReference>
<dbReference type="STRING" id="50429.A0A2B4S4V7"/>
<dbReference type="GO" id="GO:0098609">
    <property type="term" value="P:cell-cell adhesion"/>
    <property type="evidence" value="ECO:0007669"/>
    <property type="project" value="TreeGrafter"/>
</dbReference>
<feature type="domain" description="Fibronectin type-III" evidence="5">
    <location>
        <begin position="575"/>
        <end position="674"/>
    </location>
</feature>
<dbReference type="SUPFAM" id="SSF48726">
    <property type="entry name" value="Immunoglobulin"/>
    <property type="match status" value="5"/>
</dbReference>
<dbReference type="GO" id="GO:0016020">
    <property type="term" value="C:membrane"/>
    <property type="evidence" value="ECO:0007669"/>
    <property type="project" value="UniProtKB-SubCell"/>
</dbReference>
<dbReference type="PRINTS" id="PR00014">
    <property type="entry name" value="FNTYPEIII"/>
</dbReference>
<dbReference type="EMBL" id="LSMT01000187">
    <property type="protein sequence ID" value="PFX24083.1"/>
    <property type="molecule type" value="Genomic_DNA"/>
</dbReference>
<gene>
    <name evidence="6" type="primary">Ncam2</name>
    <name evidence="6" type="ORF">AWC38_SpisGene11352</name>
</gene>
<evidence type="ECO:0000259" key="4">
    <source>
        <dbReference type="PROSITE" id="PS50835"/>
    </source>
</evidence>
<dbReference type="InterPro" id="IPR007110">
    <property type="entry name" value="Ig-like_dom"/>
</dbReference>
<dbReference type="InterPro" id="IPR013783">
    <property type="entry name" value="Ig-like_fold"/>
</dbReference>
<dbReference type="PROSITE" id="PS50835">
    <property type="entry name" value="IG_LIKE"/>
    <property type="match status" value="3"/>
</dbReference>
<evidence type="ECO:0000313" key="7">
    <source>
        <dbReference type="Proteomes" id="UP000225706"/>
    </source>
</evidence>
<dbReference type="InterPro" id="IPR036116">
    <property type="entry name" value="FN3_sf"/>
</dbReference>
<feature type="domain" description="Ig-like" evidence="4">
    <location>
        <begin position="301"/>
        <end position="388"/>
    </location>
</feature>
<dbReference type="OrthoDB" id="5961442at2759"/>
<dbReference type="InterPro" id="IPR003599">
    <property type="entry name" value="Ig_sub"/>
</dbReference>
<dbReference type="PANTHER" id="PTHR44170">
    <property type="entry name" value="PROTEIN SIDEKICK"/>
    <property type="match status" value="1"/>
</dbReference>
<dbReference type="InterPro" id="IPR003961">
    <property type="entry name" value="FN3_dom"/>
</dbReference>
<name>A0A2B4S4V7_STYPI</name>
<dbReference type="Pfam" id="PF13927">
    <property type="entry name" value="Ig_3"/>
    <property type="match status" value="3"/>
</dbReference>
<dbReference type="AlphaFoldDB" id="A0A2B4S4V7"/>
<dbReference type="InterPro" id="IPR003598">
    <property type="entry name" value="Ig_sub2"/>
</dbReference>
<sequence length="699" mass="78025">MSRASVLLFACLASFCSLTMADVSLSKSLITPSPGKTNSVTCTVTGETFIGWYKPDGTKVLTSSSEKIYVETTGTKYTLKITAVKVSYGGTYTCRGSSNSKSLRVHVEFDTSDVVHVQHIVIGKEGTIRLGVDGFPTPKYTWKKGSRVLGPNVDSRYSVLADGSLKISKVEKSDRGNYTCGIEQDGAEEDVKIEVYAVELPKIKPFAQTRRFLTEGYPATFLCEATGFPLPKYKWFSPTGGELRKYGNINIQDGNLTFTKVDNAFERGNYKCEAYIEIEETKKQVGPAEAFVKVVEVYVAPDINPTQGVTEDVKMNGDYKLICKATGNPTPNVRWTRNGEKDPRQQQTAGQSMIEFKEIQMGDGGVYTCEAWNNAQDRDGNLIIKKLNKTINVESKPIYDEMASPSPVFSYVGNSDPTYIRCVYDGYPKPWVRMTFGGKLKSNGTGKAEFKIITNAIKYFGDYKCSAKNKFGWTNKTVKLETAKKPGQIQNLKLTSTCNSIKLTWTPPSENGGMPVNKYVLNYKSTTRNIDSDSTTYTIKNLERNTAYKIDVRATNKADWGDTSSVETKTTQFCAPGRPIIYSPKNTLLTKDKFTLKWRQPEDDGGDGNIRYKLQYRVERKGSDGPWKTIETDKEEAEISQLDNKEKYKFVLIAINKGGESEKVETYFDTNYPGARSSQSRLVSRAFLSIFLGGIYLFL</sequence>
<organism evidence="6 7">
    <name type="scientific">Stylophora pistillata</name>
    <name type="common">Smooth cauliflower coral</name>
    <dbReference type="NCBI Taxonomy" id="50429"/>
    <lineage>
        <taxon>Eukaryota</taxon>
        <taxon>Metazoa</taxon>
        <taxon>Cnidaria</taxon>
        <taxon>Anthozoa</taxon>
        <taxon>Hexacorallia</taxon>
        <taxon>Scleractinia</taxon>
        <taxon>Astrocoeniina</taxon>
        <taxon>Pocilloporidae</taxon>
        <taxon>Stylophora</taxon>
    </lineage>
</organism>
<keyword evidence="1" id="KW-0677">Repeat</keyword>
<feature type="chain" id="PRO_5012021598" evidence="3">
    <location>
        <begin position="22"/>
        <end position="699"/>
    </location>
</feature>
<dbReference type="SMART" id="SM00409">
    <property type="entry name" value="IG"/>
    <property type="match status" value="4"/>
</dbReference>
<dbReference type="Pfam" id="PF00041">
    <property type="entry name" value="fn3"/>
    <property type="match status" value="2"/>
</dbReference>
<dbReference type="InterPro" id="IPR036179">
    <property type="entry name" value="Ig-like_dom_sf"/>
</dbReference>
<dbReference type="CDD" id="cd00063">
    <property type="entry name" value="FN3"/>
    <property type="match status" value="2"/>
</dbReference>
<feature type="domain" description="Fibronectin type-III" evidence="5">
    <location>
        <begin position="485"/>
        <end position="574"/>
    </location>
</feature>
<dbReference type="InterPro" id="IPR013098">
    <property type="entry name" value="Ig_I-set"/>
</dbReference>
<evidence type="ECO:0000256" key="2">
    <source>
        <dbReference type="ARBA" id="ARBA00023157"/>
    </source>
</evidence>
<feature type="domain" description="Ig-like" evidence="4">
    <location>
        <begin position="55"/>
        <end position="194"/>
    </location>
</feature>
<keyword evidence="2" id="KW-1015">Disulfide bond</keyword>
<evidence type="ECO:0000259" key="5">
    <source>
        <dbReference type="PROSITE" id="PS50853"/>
    </source>
</evidence>
<dbReference type="PANTHER" id="PTHR44170:SF56">
    <property type="entry name" value="FIBRONECTIN TYPE-III DOMAIN-CONTAINING PROTEIN"/>
    <property type="match status" value="1"/>
</dbReference>
<accession>A0A2B4S4V7</accession>
<dbReference type="Pfam" id="PF07679">
    <property type="entry name" value="I-set"/>
    <property type="match status" value="1"/>
</dbReference>